<dbReference type="AlphaFoldDB" id="A0A1V4T164"/>
<dbReference type="NCBIfam" id="TIGR02451">
    <property type="entry name" value="anti_sig_ChrR"/>
    <property type="match status" value="1"/>
</dbReference>
<dbReference type="Pfam" id="PF12973">
    <property type="entry name" value="Cupin_7"/>
    <property type="match status" value="1"/>
</dbReference>
<feature type="domain" description="ChrR-like cupin" evidence="1">
    <location>
        <begin position="114"/>
        <end position="204"/>
    </location>
</feature>
<comment type="caution">
    <text evidence="2">The sequence shown here is derived from an EMBL/GenBank/DDBJ whole genome shotgun (WGS) entry which is preliminary data.</text>
</comment>
<dbReference type="EMBL" id="MTSM01000028">
    <property type="protein sequence ID" value="OPX54343.1"/>
    <property type="molecule type" value="Genomic_DNA"/>
</dbReference>
<dbReference type="InterPro" id="IPR025979">
    <property type="entry name" value="ChrR-like_cupin_dom"/>
</dbReference>
<proteinExistence type="predicted"/>
<dbReference type="SUPFAM" id="SSF51182">
    <property type="entry name" value="RmlC-like cupins"/>
    <property type="match status" value="1"/>
</dbReference>
<keyword evidence="3" id="KW-1185">Reference proteome</keyword>
<dbReference type="CDD" id="cd20301">
    <property type="entry name" value="cupin_ChrR"/>
    <property type="match status" value="1"/>
</dbReference>
<dbReference type="STRING" id="64969.SAMN02745127_02968"/>
<organism evidence="2 3">
    <name type="scientific">Oceanospirillum multiglobuliferum</name>
    <dbReference type="NCBI Taxonomy" id="64969"/>
    <lineage>
        <taxon>Bacteria</taxon>
        <taxon>Pseudomonadati</taxon>
        <taxon>Pseudomonadota</taxon>
        <taxon>Gammaproteobacteria</taxon>
        <taxon>Oceanospirillales</taxon>
        <taxon>Oceanospirillaceae</taxon>
        <taxon>Oceanospirillum</taxon>
    </lineage>
</organism>
<dbReference type="InterPro" id="IPR014710">
    <property type="entry name" value="RmlC-like_jellyroll"/>
</dbReference>
<dbReference type="Gene3D" id="1.10.10.1320">
    <property type="entry name" value="Anti-sigma factor, zinc-finger domain"/>
    <property type="match status" value="1"/>
</dbReference>
<reference evidence="2 3" key="1">
    <citation type="submission" date="2017-01" db="EMBL/GenBank/DDBJ databases">
        <title>Genome Sequencing of a Marine Spirillum, Oceanospirillum multiglobuliferum ATCC 33336, from Japan.</title>
        <authorList>
            <person name="Carney J.G."/>
            <person name="Trachtenberg A.M."/>
            <person name="Rheaume B.A."/>
            <person name="Linnane J.D."/>
            <person name="Pitts N.L."/>
            <person name="Mykles D.L."/>
            <person name="Maclea K.S."/>
        </authorList>
    </citation>
    <scope>NUCLEOTIDE SEQUENCE [LARGE SCALE GENOMIC DNA]</scope>
    <source>
        <strain evidence="2 3">ATCC 33336</strain>
    </source>
</reference>
<dbReference type="InterPro" id="IPR041916">
    <property type="entry name" value="Anti_sigma_zinc_sf"/>
</dbReference>
<protein>
    <recommendedName>
        <fullName evidence="1">ChrR-like cupin domain-containing protein</fullName>
    </recommendedName>
</protein>
<evidence type="ECO:0000313" key="2">
    <source>
        <dbReference type="EMBL" id="OPX54343.1"/>
    </source>
</evidence>
<dbReference type="InterPro" id="IPR012807">
    <property type="entry name" value="Anti-sigma_ChrR"/>
</dbReference>
<evidence type="ECO:0000313" key="3">
    <source>
        <dbReference type="Proteomes" id="UP000191418"/>
    </source>
</evidence>
<dbReference type="InterPro" id="IPR011051">
    <property type="entry name" value="RmlC_Cupin_sf"/>
</dbReference>
<gene>
    <name evidence="2" type="ORF">BTE48_14800</name>
</gene>
<evidence type="ECO:0000259" key="1">
    <source>
        <dbReference type="Pfam" id="PF12973"/>
    </source>
</evidence>
<dbReference type="OrthoDB" id="2988517at2"/>
<sequence>MSPKHHPDEATLLSYAAGSLSAGAKLLLDCHLACCESCQRKVAQVEAFGGELLQAIPSAVMHRSIDQLLAKLDTPEQLQALQDGQANVKPHAPEWLPEWAQQLSPWLDHEQKDKDLWQRVAPGISQIRFDHERFAADKAVRLLRIAPGTCMPKHGHSGSELTLILQGSYSDETGRFCAGDVADLDPDIKHQPIADRDTPCICLIVTDAPLRFEGWIPKLMQPFFGL</sequence>
<dbReference type="Gene3D" id="2.60.120.10">
    <property type="entry name" value="Jelly Rolls"/>
    <property type="match status" value="1"/>
</dbReference>
<dbReference type="Proteomes" id="UP000191418">
    <property type="component" value="Unassembled WGS sequence"/>
</dbReference>
<accession>A0A1V4T164</accession>
<name>A0A1V4T164_9GAMM</name>